<dbReference type="STRING" id="1792290.MSP8886_04208"/>
<comment type="cofactor">
    <cofactor evidence="5">
        <name>Mg(2+)</name>
        <dbReference type="ChEBI" id="CHEBI:18420"/>
    </cofactor>
</comment>
<keyword evidence="5" id="KW-0479">Metal-binding</keyword>
<dbReference type="Gene3D" id="3.50.30.40">
    <property type="entry name" value="Ribonuclease E inhibitor RraA/RraA-like"/>
    <property type="match status" value="1"/>
</dbReference>
<reference evidence="6 7" key="1">
    <citation type="submission" date="2016-06" db="EMBL/GenBank/DDBJ databases">
        <authorList>
            <person name="Kjaerup R.B."/>
            <person name="Dalgaard T.S."/>
            <person name="Juul-Madsen H.R."/>
        </authorList>
    </citation>
    <scope>NUCLEOTIDE SEQUENCE [LARGE SCALE GENOMIC DNA]</scope>
    <source>
        <strain evidence="6 7">CECT 8886</strain>
    </source>
</reference>
<feature type="binding site" evidence="5">
    <location>
        <begin position="83"/>
        <end position="86"/>
    </location>
    <ligand>
        <name>substrate</name>
    </ligand>
</feature>
<evidence type="ECO:0000256" key="1">
    <source>
        <dbReference type="ARBA" id="ARBA00001968"/>
    </source>
</evidence>
<dbReference type="GO" id="GO:0046872">
    <property type="term" value="F:metal ion binding"/>
    <property type="evidence" value="ECO:0007669"/>
    <property type="project" value="UniProtKB-KW"/>
</dbReference>
<dbReference type="CDD" id="cd16841">
    <property type="entry name" value="RraA_family"/>
    <property type="match status" value="1"/>
</dbReference>
<evidence type="ECO:0000256" key="5">
    <source>
        <dbReference type="PIRSR" id="PIRSR605493-1"/>
    </source>
</evidence>
<evidence type="ECO:0000313" key="6">
    <source>
        <dbReference type="EMBL" id="SBS37641.1"/>
    </source>
</evidence>
<dbReference type="RefSeq" id="WP_067020706.1">
    <property type="nucleotide sequence ID" value="NZ_FLOB01000020.1"/>
</dbReference>
<organism evidence="6 7">
    <name type="scientific">Marinomonas spartinae</name>
    <dbReference type="NCBI Taxonomy" id="1792290"/>
    <lineage>
        <taxon>Bacteria</taxon>
        <taxon>Pseudomonadati</taxon>
        <taxon>Pseudomonadota</taxon>
        <taxon>Gammaproteobacteria</taxon>
        <taxon>Oceanospirillales</taxon>
        <taxon>Oceanospirillaceae</taxon>
        <taxon>Marinomonas</taxon>
    </lineage>
</organism>
<dbReference type="EMBL" id="FLOB01000020">
    <property type="protein sequence ID" value="SBS37641.1"/>
    <property type="molecule type" value="Genomic_DNA"/>
</dbReference>
<evidence type="ECO:0000256" key="3">
    <source>
        <dbReference type="ARBA" id="ARBA00029596"/>
    </source>
</evidence>
<dbReference type="PANTHER" id="PTHR33254:SF4">
    <property type="entry name" value="4-HYDROXY-4-METHYL-2-OXOGLUTARATE ALDOLASE 3-RELATED"/>
    <property type="match status" value="1"/>
</dbReference>
<name>A0A1A8TUL9_9GAMM</name>
<dbReference type="InterPro" id="IPR036704">
    <property type="entry name" value="RraA/RraA-like_sf"/>
</dbReference>
<dbReference type="Pfam" id="PF03737">
    <property type="entry name" value="RraA-like"/>
    <property type="match status" value="1"/>
</dbReference>
<dbReference type="AlphaFoldDB" id="A0A1A8TUL9"/>
<keyword evidence="6" id="KW-0456">Lyase</keyword>
<evidence type="ECO:0000256" key="2">
    <source>
        <dbReference type="ARBA" id="ARBA00016549"/>
    </source>
</evidence>
<dbReference type="Proteomes" id="UP000092544">
    <property type="component" value="Unassembled WGS sequence"/>
</dbReference>
<dbReference type="InterPro" id="IPR005493">
    <property type="entry name" value="RraA/RraA-like"/>
</dbReference>
<accession>A0A1A8TUL9</accession>
<sequence length="208" mass="21922">MIDDLSKLMAFSTCSYADFLADDAFMDFGIKSLWSGAPRLVGRAFTVKCEPGDNLMVHAAIYQAPPGSVLVVDAGDSRFAVAGGNVCATAAERGISGFIIDGVIRDVAEIREMGFPVYARGNVPKPGKKAKLGELETSIQCGGITVNNGDIIVADEEGVVVIKADEVDAILAKVEAKAAKESEQSLADWQQAHQQKIASLISACKAQS</sequence>
<gene>
    <name evidence="6" type="primary">proA_3</name>
    <name evidence="6" type="ORF">MSP8886_04208</name>
</gene>
<keyword evidence="7" id="KW-1185">Reference proteome</keyword>
<keyword evidence="5" id="KW-0460">Magnesium</keyword>
<dbReference type="SUPFAM" id="SSF89562">
    <property type="entry name" value="RraA-like"/>
    <property type="match status" value="1"/>
</dbReference>
<dbReference type="PANTHER" id="PTHR33254">
    <property type="entry name" value="4-HYDROXY-4-METHYL-2-OXOGLUTARATE ALDOLASE 3-RELATED"/>
    <property type="match status" value="1"/>
</dbReference>
<protein>
    <recommendedName>
        <fullName evidence="2">Putative 4-hydroxy-4-methyl-2-oxoglutarate aldolase</fullName>
    </recommendedName>
    <alternativeName>
        <fullName evidence="3">Regulator of ribonuclease activity homolog</fullName>
    </alternativeName>
    <alternativeName>
        <fullName evidence="4">RraA-like protein</fullName>
    </alternativeName>
</protein>
<evidence type="ECO:0000256" key="4">
    <source>
        <dbReference type="ARBA" id="ARBA00030169"/>
    </source>
</evidence>
<dbReference type="GO" id="GO:0016829">
    <property type="term" value="F:lyase activity"/>
    <property type="evidence" value="ECO:0007669"/>
    <property type="project" value="UniProtKB-KW"/>
</dbReference>
<feature type="binding site" evidence="5">
    <location>
        <position position="105"/>
    </location>
    <ligand>
        <name>substrate</name>
    </ligand>
</feature>
<evidence type="ECO:0000313" key="7">
    <source>
        <dbReference type="Proteomes" id="UP000092544"/>
    </source>
</evidence>
<comment type="cofactor">
    <cofactor evidence="1">
        <name>a divalent metal cation</name>
        <dbReference type="ChEBI" id="CHEBI:60240"/>
    </cofactor>
</comment>
<dbReference type="OrthoDB" id="8717144at2"/>
<feature type="binding site" evidence="5">
    <location>
        <position position="106"/>
    </location>
    <ligand>
        <name>Mg(2+)</name>
        <dbReference type="ChEBI" id="CHEBI:18420"/>
    </ligand>
</feature>
<proteinExistence type="predicted"/>